<name>A0ABP0DUN6_9PEZI</name>
<dbReference type="Proteomes" id="UP001642501">
    <property type="component" value="Unassembled WGS sequence"/>
</dbReference>
<dbReference type="SUPFAM" id="SSF55729">
    <property type="entry name" value="Acyl-CoA N-acyltransferases (Nat)"/>
    <property type="match status" value="2"/>
</dbReference>
<accession>A0ABP0DUN6</accession>
<dbReference type="InterPro" id="IPR000182">
    <property type="entry name" value="GNAT_dom"/>
</dbReference>
<evidence type="ECO:0000259" key="1">
    <source>
        <dbReference type="PROSITE" id="PS51186"/>
    </source>
</evidence>
<dbReference type="InterPro" id="IPR016181">
    <property type="entry name" value="Acyl_CoA_acyltransferase"/>
</dbReference>
<dbReference type="Gene3D" id="3.40.630.30">
    <property type="match status" value="1"/>
</dbReference>
<protein>
    <recommendedName>
        <fullName evidence="1">N-acetyltransferase domain-containing protein</fullName>
    </recommendedName>
</protein>
<feature type="domain" description="N-acetyltransferase" evidence="1">
    <location>
        <begin position="128"/>
        <end position="285"/>
    </location>
</feature>
<dbReference type="EMBL" id="CAWUOM010000087">
    <property type="protein sequence ID" value="CAK7271363.1"/>
    <property type="molecule type" value="Genomic_DNA"/>
</dbReference>
<proteinExistence type="predicted"/>
<evidence type="ECO:0000313" key="2">
    <source>
        <dbReference type="EMBL" id="CAK7271363.1"/>
    </source>
</evidence>
<sequence>MSVPADSKPFTAFVSRPNTNAYVRSFAASAQPRGDLINRTFLDAMTVRYKVFILEQKVPLECELDEDDPRSCHWVAYMSDGIDDTSPTSQLAVGCIRAVPYPQSPHPIPGAAYTIVNGLNQIKGRWVRRVEVARDAETPGLLLPPPPSYSTPQSELEFVPASAQDALAAAEVAGPDRATSLHNGKEPYIKLGRIAVLSNCRGLRLGQYLVQTALYWIKANPTYFDQHDPGAAAATAETKFDGLVCVHAQVHALGFYIRLGFVVDEDMGTWWEEGIPHVGMLLRLDMSKGS</sequence>
<gene>
    <name evidence="2" type="ORF">SEPCBS57363_004579</name>
</gene>
<reference evidence="2 3" key="1">
    <citation type="submission" date="2024-01" db="EMBL/GenBank/DDBJ databases">
        <authorList>
            <person name="Allen C."/>
            <person name="Tagirdzhanova G."/>
        </authorList>
    </citation>
    <scope>NUCLEOTIDE SEQUENCE [LARGE SCALE GENOMIC DNA]</scope>
    <source>
        <strain evidence="2 3">CBS 573.63</strain>
    </source>
</reference>
<dbReference type="PROSITE" id="PS51186">
    <property type="entry name" value="GNAT"/>
    <property type="match status" value="1"/>
</dbReference>
<evidence type="ECO:0000313" key="3">
    <source>
        <dbReference type="Proteomes" id="UP001642501"/>
    </source>
</evidence>
<keyword evidence="3" id="KW-1185">Reference proteome</keyword>
<comment type="caution">
    <text evidence="2">The sequence shown here is derived from an EMBL/GenBank/DDBJ whole genome shotgun (WGS) entry which is preliminary data.</text>
</comment>
<organism evidence="2 3">
    <name type="scientific">Sporothrix epigloea</name>
    <dbReference type="NCBI Taxonomy" id="1892477"/>
    <lineage>
        <taxon>Eukaryota</taxon>
        <taxon>Fungi</taxon>
        <taxon>Dikarya</taxon>
        <taxon>Ascomycota</taxon>
        <taxon>Pezizomycotina</taxon>
        <taxon>Sordariomycetes</taxon>
        <taxon>Sordariomycetidae</taxon>
        <taxon>Ophiostomatales</taxon>
        <taxon>Ophiostomataceae</taxon>
        <taxon>Sporothrix</taxon>
    </lineage>
</organism>